<keyword evidence="13" id="KW-1185">Reference proteome</keyword>
<protein>
    <submittedName>
        <fullName evidence="12">Lipase member H</fullName>
    </submittedName>
</protein>
<comment type="caution">
    <text evidence="12">The sequence shown here is derived from an EMBL/GenBank/DDBJ whole genome shotgun (WGS) entry which is preliminary data.</text>
</comment>
<evidence type="ECO:0000313" key="13">
    <source>
        <dbReference type="Proteomes" id="UP000314294"/>
    </source>
</evidence>
<keyword evidence="4" id="KW-0378">Hydrolase</keyword>
<organism evidence="12 13">
    <name type="scientific">Liparis tanakae</name>
    <name type="common">Tanaka's snailfish</name>
    <dbReference type="NCBI Taxonomy" id="230148"/>
    <lineage>
        <taxon>Eukaryota</taxon>
        <taxon>Metazoa</taxon>
        <taxon>Chordata</taxon>
        <taxon>Craniata</taxon>
        <taxon>Vertebrata</taxon>
        <taxon>Euteleostomi</taxon>
        <taxon>Actinopterygii</taxon>
        <taxon>Neopterygii</taxon>
        <taxon>Teleostei</taxon>
        <taxon>Neoteleostei</taxon>
        <taxon>Acanthomorphata</taxon>
        <taxon>Eupercaria</taxon>
        <taxon>Perciformes</taxon>
        <taxon>Cottioidei</taxon>
        <taxon>Cottales</taxon>
        <taxon>Liparidae</taxon>
        <taxon>Liparis</taxon>
    </lineage>
</organism>
<evidence type="ECO:0000259" key="11">
    <source>
        <dbReference type="Pfam" id="PF00151"/>
    </source>
</evidence>
<evidence type="ECO:0000256" key="5">
    <source>
        <dbReference type="ARBA" id="ARBA00022963"/>
    </source>
</evidence>
<evidence type="ECO:0000256" key="3">
    <source>
        <dbReference type="ARBA" id="ARBA00022525"/>
    </source>
</evidence>
<evidence type="ECO:0000256" key="1">
    <source>
        <dbReference type="ARBA" id="ARBA00004613"/>
    </source>
</evidence>
<dbReference type="GO" id="GO:0005615">
    <property type="term" value="C:extracellular space"/>
    <property type="evidence" value="ECO:0007669"/>
    <property type="project" value="TreeGrafter"/>
</dbReference>
<accession>A0A4Z2FJM7</accession>
<evidence type="ECO:0000256" key="6">
    <source>
        <dbReference type="ARBA" id="ARBA00023098"/>
    </source>
</evidence>
<gene>
    <name evidence="12" type="primary">liph_3</name>
    <name evidence="12" type="ORF">EYF80_048717</name>
</gene>
<dbReference type="Gene3D" id="3.40.50.1820">
    <property type="entry name" value="alpha/beta hydrolase"/>
    <property type="match status" value="1"/>
</dbReference>
<dbReference type="PANTHER" id="PTHR11610">
    <property type="entry name" value="LIPASE"/>
    <property type="match status" value="1"/>
</dbReference>
<dbReference type="EMBL" id="SRLO01001133">
    <property type="protein sequence ID" value="TNN41130.1"/>
    <property type="molecule type" value="Genomic_DNA"/>
</dbReference>
<keyword evidence="6" id="KW-0443">Lipid metabolism</keyword>
<feature type="domain" description="Lipase" evidence="11">
    <location>
        <begin position="25"/>
        <end position="131"/>
    </location>
</feature>
<evidence type="ECO:0000256" key="8">
    <source>
        <dbReference type="ARBA" id="ARBA00048637"/>
    </source>
</evidence>
<name>A0A4Z2FJM7_9TELE</name>
<dbReference type="PANTHER" id="PTHR11610:SF12">
    <property type="entry name" value="LIPASE MEMBER H"/>
    <property type="match status" value="1"/>
</dbReference>
<dbReference type="InterPro" id="IPR029058">
    <property type="entry name" value="AB_hydrolase_fold"/>
</dbReference>
<dbReference type="GO" id="GO:0016042">
    <property type="term" value="P:lipid catabolic process"/>
    <property type="evidence" value="ECO:0007669"/>
    <property type="project" value="UniProtKB-KW"/>
</dbReference>
<dbReference type="GO" id="GO:0004620">
    <property type="term" value="F:phospholipase activity"/>
    <property type="evidence" value="ECO:0007669"/>
    <property type="project" value="TreeGrafter"/>
</dbReference>
<evidence type="ECO:0000256" key="9">
    <source>
        <dbReference type="ARBA" id="ARBA00049600"/>
    </source>
</evidence>
<comment type="function">
    <text evidence="9">Hydrolyzes specifically phosphatidic acid (PA) to produce 2-acyl lysophosphatidic acid (LPA; a potent bioactive lipid mediator) and fatty acid. Does not hydrolyze other phospholipids, like phosphatidylserine (PS), phosphatidylcholine (PC) and phosphatidylethanolamine (PE) or triacylglycerol (TG).</text>
</comment>
<keyword evidence="7" id="KW-1015">Disulfide bond</keyword>
<dbReference type="AlphaFoldDB" id="A0A4Z2FJM7"/>
<dbReference type="Proteomes" id="UP000314294">
    <property type="component" value="Unassembled WGS sequence"/>
</dbReference>
<proteinExistence type="inferred from homology"/>
<evidence type="ECO:0000256" key="7">
    <source>
        <dbReference type="ARBA" id="ARBA00023157"/>
    </source>
</evidence>
<dbReference type="InterPro" id="IPR000734">
    <property type="entry name" value="TAG_lipase"/>
</dbReference>
<dbReference type="SUPFAM" id="SSF53474">
    <property type="entry name" value="alpha/beta-Hydrolases"/>
    <property type="match status" value="1"/>
</dbReference>
<evidence type="ECO:0000256" key="2">
    <source>
        <dbReference type="ARBA" id="ARBA00010701"/>
    </source>
</evidence>
<evidence type="ECO:0000256" key="4">
    <source>
        <dbReference type="ARBA" id="ARBA00022801"/>
    </source>
</evidence>
<comment type="subcellular location">
    <subcellularLocation>
        <location evidence="1">Secreted</location>
    </subcellularLocation>
</comment>
<comment type="similarity">
    <text evidence="2 10">Belongs to the AB hydrolase superfamily. Lipase family.</text>
</comment>
<keyword evidence="5" id="KW-0442">Lipid degradation</keyword>
<sequence>MGGMVTAQICEEFTDLDLSHAIVGTSLQVRLLLYTRDNGTCGTLLSHSDPSHAHPRVNWSRPTAFVIHGYRPTGSPPMWLQRITELLLSRADGNVVVVDWNRGAANINYMKVVENTRAAGDNLTAFVKKIQVFDLRIE</sequence>
<keyword evidence="3" id="KW-0964">Secreted</keyword>
<comment type="catalytic activity">
    <reaction evidence="8">
        <text>1-hexadecanoyl-2-(9Z-octadecenoyl)-sn-glycero-3-phosphate + H2O = 2-(9Z-octadecenoyl)-sn-glycero-3-phosphate + hexadecanoate + H(+)</text>
        <dbReference type="Rhea" id="RHEA:40943"/>
        <dbReference type="ChEBI" id="CHEBI:7896"/>
        <dbReference type="ChEBI" id="CHEBI:15377"/>
        <dbReference type="ChEBI" id="CHEBI:15378"/>
        <dbReference type="ChEBI" id="CHEBI:64839"/>
        <dbReference type="ChEBI" id="CHEBI:77593"/>
    </reaction>
    <physiologicalReaction direction="left-to-right" evidence="8">
        <dbReference type="Rhea" id="RHEA:40944"/>
    </physiologicalReaction>
</comment>
<evidence type="ECO:0000256" key="10">
    <source>
        <dbReference type="RuleBase" id="RU004262"/>
    </source>
</evidence>
<reference evidence="12 13" key="1">
    <citation type="submission" date="2019-03" db="EMBL/GenBank/DDBJ databases">
        <title>First draft genome of Liparis tanakae, snailfish: a comprehensive survey of snailfish specific genes.</title>
        <authorList>
            <person name="Kim W."/>
            <person name="Song I."/>
            <person name="Jeong J.-H."/>
            <person name="Kim D."/>
            <person name="Kim S."/>
            <person name="Ryu S."/>
            <person name="Song J.Y."/>
            <person name="Lee S.K."/>
        </authorList>
    </citation>
    <scope>NUCLEOTIDE SEQUENCE [LARGE SCALE GENOMIC DNA]</scope>
    <source>
        <tissue evidence="12">Muscle</tissue>
    </source>
</reference>
<dbReference type="OrthoDB" id="199913at2759"/>
<evidence type="ECO:0000313" key="12">
    <source>
        <dbReference type="EMBL" id="TNN41130.1"/>
    </source>
</evidence>
<dbReference type="Pfam" id="PF00151">
    <property type="entry name" value="Lipase"/>
    <property type="match status" value="1"/>
</dbReference>
<dbReference type="InterPro" id="IPR013818">
    <property type="entry name" value="Lipase"/>
</dbReference>